<dbReference type="GO" id="GO:0031090">
    <property type="term" value="C:organelle membrane"/>
    <property type="evidence" value="ECO:0007669"/>
    <property type="project" value="UniProtKB-ARBA"/>
</dbReference>
<evidence type="ECO:0000256" key="1">
    <source>
        <dbReference type="ARBA" id="ARBA00004141"/>
    </source>
</evidence>
<evidence type="ECO:0000256" key="6">
    <source>
        <dbReference type="ARBA" id="ARBA00023136"/>
    </source>
</evidence>
<organism evidence="9 10">
    <name type="scientific">Gossypium barbadense</name>
    <name type="common">Sea Island cotton</name>
    <name type="synonym">Hibiscus barbadensis</name>
    <dbReference type="NCBI Taxonomy" id="3634"/>
    <lineage>
        <taxon>Eukaryota</taxon>
        <taxon>Viridiplantae</taxon>
        <taxon>Streptophyta</taxon>
        <taxon>Embryophyta</taxon>
        <taxon>Tracheophyta</taxon>
        <taxon>Spermatophyta</taxon>
        <taxon>Magnoliopsida</taxon>
        <taxon>eudicotyledons</taxon>
        <taxon>Gunneridae</taxon>
        <taxon>Pentapetalae</taxon>
        <taxon>rosids</taxon>
        <taxon>malvids</taxon>
        <taxon>Malvales</taxon>
        <taxon>Malvaceae</taxon>
        <taxon>Malvoideae</taxon>
        <taxon>Gossypium</taxon>
    </lineage>
</organism>
<feature type="transmembrane region" description="Helical" evidence="7">
    <location>
        <begin position="533"/>
        <end position="555"/>
    </location>
</feature>
<name>A0A2P5YHQ1_GOSBA</name>
<keyword evidence="3 7" id="KW-0812">Transmembrane</keyword>
<feature type="domain" description="Amino acid transporter transmembrane" evidence="8">
    <location>
        <begin position="377"/>
        <end position="780"/>
    </location>
</feature>
<feature type="transmembrane region" description="Helical" evidence="7">
    <location>
        <begin position="500"/>
        <end position="521"/>
    </location>
</feature>
<feature type="transmembrane region" description="Helical" evidence="7">
    <location>
        <begin position="310"/>
        <end position="330"/>
    </location>
</feature>
<dbReference type="OrthoDB" id="28208at2759"/>
<feature type="transmembrane region" description="Helical" evidence="7">
    <location>
        <begin position="280"/>
        <end position="298"/>
    </location>
</feature>
<reference evidence="9 10" key="1">
    <citation type="submission" date="2015-01" db="EMBL/GenBank/DDBJ databases">
        <title>Genome of allotetraploid Gossypium barbadense reveals genomic plasticity and fiber elongation in cotton evolution.</title>
        <authorList>
            <person name="Chen X."/>
            <person name="Liu X."/>
            <person name="Zhao B."/>
            <person name="Zheng H."/>
            <person name="Hu Y."/>
            <person name="Lu G."/>
            <person name="Yang C."/>
            <person name="Chen J."/>
            <person name="Shan C."/>
            <person name="Zhang L."/>
            <person name="Zhou Y."/>
            <person name="Wang L."/>
            <person name="Guo W."/>
            <person name="Bai Y."/>
            <person name="Ruan J."/>
            <person name="Shangguan X."/>
            <person name="Mao Y."/>
            <person name="Jiang J."/>
            <person name="Zhu Y."/>
            <person name="Lei J."/>
            <person name="Kang H."/>
            <person name="Chen S."/>
            <person name="He X."/>
            <person name="Wang R."/>
            <person name="Wang Y."/>
            <person name="Chen J."/>
            <person name="Wang L."/>
            <person name="Yu S."/>
            <person name="Wang B."/>
            <person name="Wei J."/>
            <person name="Song S."/>
            <person name="Lu X."/>
            <person name="Gao Z."/>
            <person name="Gu W."/>
            <person name="Deng X."/>
            <person name="Ma D."/>
            <person name="Wang S."/>
            <person name="Liang W."/>
            <person name="Fang L."/>
            <person name="Cai C."/>
            <person name="Zhu X."/>
            <person name="Zhou B."/>
            <person name="Zhang Y."/>
            <person name="Chen Z."/>
            <person name="Xu S."/>
            <person name="Zhu R."/>
            <person name="Wang S."/>
            <person name="Zhang T."/>
            <person name="Zhao G."/>
        </authorList>
    </citation>
    <scope>NUCLEOTIDE SEQUENCE [LARGE SCALE GENOMIC DNA]</scope>
    <source>
        <strain evidence="10">cv. Xinhai21</strain>
        <tissue evidence="9">Leaf</tissue>
    </source>
</reference>
<feature type="transmembrane region" description="Helical" evidence="7">
    <location>
        <begin position="703"/>
        <end position="721"/>
    </location>
</feature>
<proteinExistence type="predicted"/>
<keyword evidence="5 7" id="KW-1133">Transmembrane helix</keyword>
<protein>
    <recommendedName>
        <fullName evidence="8">Amino acid transporter transmembrane domain-containing protein</fullName>
    </recommendedName>
</protein>
<dbReference type="GO" id="GO:0015179">
    <property type="term" value="F:L-amino acid transmembrane transporter activity"/>
    <property type="evidence" value="ECO:0007669"/>
    <property type="project" value="TreeGrafter"/>
</dbReference>
<feature type="transmembrane region" description="Helical" evidence="7">
    <location>
        <begin position="664"/>
        <end position="683"/>
    </location>
</feature>
<dbReference type="Pfam" id="PF01490">
    <property type="entry name" value="Aa_trans"/>
    <property type="match status" value="1"/>
</dbReference>
<feature type="transmembrane region" description="Helical" evidence="7">
    <location>
        <begin position="727"/>
        <end position="750"/>
    </location>
</feature>
<feature type="transmembrane region" description="Helical" evidence="7">
    <location>
        <begin position="406"/>
        <end position="425"/>
    </location>
</feature>
<comment type="subcellular location">
    <subcellularLocation>
        <location evidence="1">Membrane</location>
        <topology evidence="1">Multi-pass membrane protein</topology>
    </subcellularLocation>
</comment>
<feature type="transmembrane region" description="Helical" evidence="7">
    <location>
        <begin position="762"/>
        <end position="787"/>
    </location>
</feature>
<evidence type="ECO:0000256" key="3">
    <source>
        <dbReference type="ARBA" id="ARBA00022692"/>
    </source>
</evidence>
<feature type="transmembrane region" description="Helical" evidence="7">
    <location>
        <begin position="458"/>
        <end position="480"/>
    </location>
</feature>
<feature type="transmembrane region" description="Helical" evidence="7">
    <location>
        <begin position="382"/>
        <end position="400"/>
    </location>
</feature>
<sequence>MELDFECTDLSIWKEALSSYKSRIQSLNKPNLISLDQFYTHELPSLLRQRNPNPFITTAELSRLMQWKLTRGKWRPRLLDFVSSLDDSSVQSVSQKAFLSLPDISKAISELTVLKGVGAATASAVLAAYAPETAPFMSDEAMLAALGSSKDYSLKQYLLFVEKLKSKSKELSSMDDSFRPSDVERALWSSALNIDSSTVPCYGTLHEVTLRKCQRPKLYDETLDPSLTYEVISVLFSPTLWMVICLWVECLSLSIYKITPKRKAVTDEIFKAQRTLSRWLRFYFLETFTVVTRVRNLSSGHFPREDLPDSGLAIIFKNFLSLFFLNGLILTTKVMKMNIMPSFSDSKHRRSPRGEALLPQKQGYRVLETPEAGFDGASTSGAIFNLSTTVVGAGIMALPATVNQLGLIPGLFAIIFVSMLTGSSIDKILRFSRASKSATYSGVAADAFGGTGRNILQVCIVINNLGMLVVYMIIIGDVLSGTWEDGFHHKGVMEEWFGEHWWTTRSALLMFTTLFVFAPLISFKRIDSLRYTSALSVGFVIVFVAITAGVTIVKLMEGKIEMPRLMPKLENQASFWKLFTTVPVLVTAYICHHNVLPIANELRDPTQMKLIVRKSLMFCSSLYIATSFFGLVLFGDHILDDVLANFDGDLGIPYSLLLDDLIRVSYGLHLMLVFPIVFFSLRLNVDGLLFPYAIPIAFSEKRFFSMTVALMGFIFMGANFIPSIWDAFQFTGATAAVCVGYIFPAAITLRDTHGIATKKDRLISWMMIFLAVSTSTVAVTSDIYGILTVDKGVIT</sequence>
<dbReference type="InterPro" id="IPR013057">
    <property type="entry name" value="AA_transpt_TM"/>
</dbReference>
<evidence type="ECO:0000313" key="10">
    <source>
        <dbReference type="Proteomes" id="UP000239757"/>
    </source>
</evidence>
<evidence type="ECO:0000256" key="2">
    <source>
        <dbReference type="ARBA" id="ARBA00022448"/>
    </source>
</evidence>
<feature type="transmembrane region" description="Helical" evidence="7">
    <location>
        <begin position="575"/>
        <end position="595"/>
    </location>
</feature>
<evidence type="ECO:0000256" key="7">
    <source>
        <dbReference type="SAM" id="Phobius"/>
    </source>
</evidence>
<keyword evidence="4" id="KW-0029">Amino-acid transport</keyword>
<evidence type="ECO:0000313" key="9">
    <source>
        <dbReference type="EMBL" id="PPS15115.1"/>
    </source>
</evidence>
<dbReference type="PANTHER" id="PTHR22950">
    <property type="entry name" value="AMINO ACID TRANSPORTER"/>
    <property type="match status" value="1"/>
</dbReference>
<dbReference type="EMBL" id="KZ663191">
    <property type="protein sequence ID" value="PPS15115.1"/>
    <property type="molecule type" value="Genomic_DNA"/>
</dbReference>
<feature type="transmembrane region" description="Helical" evidence="7">
    <location>
        <begin position="616"/>
        <end position="635"/>
    </location>
</feature>
<feature type="transmembrane region" description="Helical" evidence="7">
    <location>
        <begin position="240"/>
        <end position="259"/>
    </location>
</feature>
<keyword evidence="2" id="KW-0813">Transport</keyword>
<evidence type="ECO:0000256" key="5">
    <source>
        <dbReference type="ARBA" id="ARBA00022989"/>
    </source>
</evidence>
<dbReference type="PANTHER" id="PTHR22950:SF686">
    <property type="entry name" value="AMINO ACID TRANSPORTER AVT6A-LIKE"/>
    <property type="match status" value="1"/>
</dbReference>
<accession>A0A2P5YHQ1</accession>
<dbReference type="Proteomes" id="UP000239757">
    <property type="component" value="Unassembled WGS sequence"/>
</dbReference>
<dbReference type="AlphaFoldDB" id="A0A2P5YHQ1"/>
<keyword evidence="6 7" id="KW-0472">Membrane</keyword>
<evidence type="ECO:0000256" key="4">
    <source>
        <dbReference type="ARBA" id="ARBA00022970"/>
    </source>
</evidence>
<evidence type="ECO:0000259" key="8">
    <source>
        <dbReference type="Pfam" id="PF01490"/>
    </source>
</evidence>
<gene>
    <name evidence="9" type="ORF">GOBAR_AA05466</name>
</gene>